<evidence type="ECO:0000313" key="3">
    <source>
        <dbReference type="EMBL" id="GAA3596053.1"/>
    </source>
</evidence>
<feature type="compositionally biased region" description="Low complexity" evidence="1">
    <location>
        <begin position="252"/>
        <end position="263"/>
    </location>
</feature>
<dbReference type="InterPro" id="IPR010427">
    <property type="entry name" value="DUF1023"/>
</dbReference>
<keyword evidence="4" id="KW-1185">Reference proteome</keyword>
<evidence type="ECO:0000256" key="1">
    <source>
        <dbReference type="SAM" id="MobiDB-lite"/>
    </source>
</evidence>
<dbReference type="Proteomes" id="UP001500630">
    <property type="component" value="Unassembled WGS sequence"/>
</dbReference>
<dbReference type="SUPFAM" id="SSF53474">
    <property type="entry name" value="alpha/beta-Hydrolases"/>
    <property type="match status" value="1"/>
</dbReference>
<dbReference type="Gene3D" id="3.40.50.1820">
    <property type="entry name" value="alpha/beta hydrolase"/>
    <property type="match status" value="1"/>
</dbReference>
<dbReference type="EMBL" id="BAABDQ010000030">
    <property type="protein sequence ID" value="GAA3596053.1"/>
    <property type="molecule type" value="Genomic_DNA"/>
</dbReference>
<sequence length="379" mass="38049">MGIGCGTVDQVIHVNLSRLRRSLLLAAIAAAVAGPVTGAARPEAVPAPVPAAFPTAFPAAGSAVPAAVAPLRTATPASAATAASTAALEARFAAVRDDILAAERTAAGHGDLRRAAMLRAMADPARRFLSFDGRDGGRTAEVFGDLASAGRIAVLVPGSDTSLDKYGLLRGGSLRLRQALGDRAAVIAWLGYRPPAMLSLAALTTGRADDAAPALRAFVRGLTALKPAARISLVCHSYGGVACGKAAQRPDTTSGTTTGTTGTAAGGTTGTGIAGVSDIVLIGSPGSTAADVRALRTRSTLWAGRGGHDWIACVPHARLHLPFVTLGFGQDPAGPGSGARLFATGDGGHSDYLDTGSLSLRNIARIVSGQHPVQAGGRV</sequence>
<protein>
    <submittedName>
        <fullName evidence="3">Alpha/beta hydrolase family protein</fullName>
    </submittedName>
</protein>
<keyword evidence="3" id="KW-0378">Hydrolase</keyword>
<evidence type="ECO:0000259" key="2">
    <source>
        <dbReference type="Pfam" id="PF06259"/>
    </source>
</evidence>
<reference evidence="4" key="1">
    <citation type="journal article" date="2019" name="Int. J. Syst. Evol. Microbiol.">
        <title>The Global Catalogue of Microorganisms (GCM) 10K type strain sequencing project: providing services to taxonomists for standard genome sequencing and annotation.</title>
        <authorList>
            <consortium name="The Broad Institute Genomics Platform"/>
            <consortium name="The Broad Institute Genome Sequencing Center for Infectious Disease"/>
            <person name="Wu L."/>
            <person name="Ma J."/>
        </authorList>
    </citation>
    <scope>NUCLEOTIDE SEQUENCE [LARGE SCALE GENOMIC DNA]</scope>
    <source>
        <strain evidence="4">JCM 17326</strain>
    </source>
</reference>
<dbReference type="Pfam" id="PF06259">
    <property type="entry name" value="Abhydrolase_8"/>
    <property type="match status" value="1"/>
</dbReference>
<proteinExistence type="predicted"/>
<evidence type="ECO:0000313" key="4">
    <source>
        <dbReference type="Proteomes" id="UP001500630"/>
    </source>
</evidence>
<comment type="caution">
    <text evidence="3">The sequence shown here is derived from an EMBL/GenBank/DDBJ whole genome shotgun (WGS) entry which is preliminary data.</text>
</comment>
<accession>A0ABP6Z6Q7</accession>
<name>A0ABP6Z6Q7_9ACTN</name>
<dbReference type="GO" id="GO:0016787">
    <property type="term" value="F:hydrolase activity"/>
    <property type="evidence" value="ECO:0007669"/>
    <property type="project" value="UniProtKB-KW"/>
</dbReference>
<dbReference type="RefSeq" id="WP_345572516.1">
    <property type="nucleotide sequence ID" value="NZ_BAABDQ010000030.1"/>
</dbReference>
<gene>
    <name evidence="3" type="ORF">GCM10022419_094160</name>
</gene>
<dbReference type="InterPro" id="IPR029058">
    <property type="entry name" value="AB_hydrolase_fold"/>
</dbReference>
<feature type="domain" description="DUF1023" evidence="2">
    <location>
        <begin position="132"/>
        <end position="316"/>
    </location>
</feature>
<organism evidence="3 4">
    <name type="scientific">Nonomuraea rosea</name>
    <dbReference type="NCBI Taxonomy" id="638574"/>
    <lineage>
        <taxon>Bacteria</taxon>
        <taxon>Bacillati</taxon>
        <taxon>Actinomycetota</taxon>
        <taxon>Actinomycetes</taxon>
        <taxon>Streptosporangiales</taxon>
        <taxon>Streptosporangiaceae</taxon>
        <taxon>Nonomuraea</taxon>
    </lineage>
</organism>
<feature type="region of interest" description="Disordered" evidence="1">
    <location>
        <begin position="245"/>
        <end position="267"/>
    </location>
</feature>